<evidence type="ECO:0000313" key="2">
    <source>
        <dbReference type="EMBL" id="MCK9687942.1"/>
    </source>
</evidence>
<dbReference type="EMBL" id="JAJLJH010000006">
    <property type="protein sequence ID" value="MCK9687942.1"/>
    <property type="molecule type" value="Genomic_DNA"/>
</dbReference>
<protein>
    <submittedName>
        <fullName evidence="2">Uncharacterized protein</fullName>
    </submittedName>
</protein>
<keyword evidence="1" id="KW-0472">Membrane</keyword>
<dbReference type="RefSeq" id="WP_275683985.1">
    <property type="nucleotide sequence ID" value="NZ_JAJLJH010000006.1"/>
</dbReference>
<dbReference type="Proteomes" id="UP001139353">
    <property type="component" value="Unassembled WGS sequence"/>
</dbReference>
<keyword evidence="1" id="KW-1133">Transmembrane helix</keyword>
<organism evidence="2 3">
    <name type="scientific">Scleromatobacter humisilvae</name>
    <dbReference type="NCBI Taxonomy" id="2897159"/>
    <lineage>
        <taxon>Bacteria</taxon>
        <taxon>Pseudomonadati</taxon>
        <taxon>Pseudomonadota</taxon>
        <taxon>Betaproteobacteria</taxon>
        <taxon>Burkholderiales</taxon>
        <taxon>Sphaerotilaceae</taxon>
        <taxon>Scleromatobacter</taxon>
    </lineage>
</organism>
<evidence type="ECO:0000313" key="3">
    <source>
        <dbReference type="Proteomes" id="UP001139353"/>
    </source>
</evidence>
<gene>
    <name evidence="2" type="ORF">LPC04_19735</name>
</gene>
<feature type="transmembrane region" description="Helical" evidence="1">
    <location>
        <begin position="39"/>
        <end position="58"/>
    </location>
</feature>
<keyword evidence="3" id="KW-1185">Reference proteome</keyword>
<dbReference type="AlphaFoldDB" id="A0A9X1YLH0"/>
<sequence>MIDDLANAPAATRIARAVMPAPPSTSHRTAMLSKWQHNLLVGLGALALLLVIANGVLFTQNRAAQASLNRRQAFVQQTVPLEGLYNEIVKTLAQMGVKDNDRQVLNMLAAQGLTITVNAPAAAPAAVAPSAPAGKGTK</sequence>
<name>A0A9X1YLH0_9BURK</name>
<keyword evidence="1" id="KW-0812">Transmembrane</keyword>
<proteinExistence type="predicted"/>
<evidence type="ECO:0000256" key="1">
    <source>
        <dbReference type="SAM" id="Phobius"/>
    </source>
</evidence>
<comment type="caution">
    <text evidence="2">The sequence shown here is derived from an EMBL/GenBank/DDBJ whole genome shotgun (WGS) entry which is preliminary data.</text>
</comment>
<accession>A0A9X1YLH0</accession>
<reference evidence="2" key="1">
    <citation type="submission" date="2021-11" db="EMBL/GenBank/DDBJ databases">
        <title>BS-T2-15 a new species belonging to the Comamonadaceae family isolated from the soil of a French oak forest.</title>
        <authorList>
            <person name="Mieszkin S."/>
            <person name="Alain K."/>
        </authorList>
    </citation>
    <scope>NUCLEOTIDE SEQUENCE</scope>
    <source>
        <strain evidence="2">BS-T2-15</strain>
    </source>
</reference>